<keyword evidence="1" id="KW-0808">Transferase</keyword>
<dbReference type="SUPFAM" id="SSF53756">
    <property type="entry name" value="UDP-Glycosyltransferase/glycogen phosphorylase"/>
    <property type="match status" value="1"/>
</dbReference>
<dbReference type="Pfam" id="PF13692">
    <property type="entry name" value="Glyco_trans_1_4"/>
    <property type="match status" value="1"/>
</dbReference>
<evidence type="ECO:0000313" key="2">
    <source>
        <dbReference type="Proteomes" id="UP000321805"/>
    </source>
</evidence>
<reference evidence="1 2" key="1">
    <citation type="journal article" date="2018" name="J. Microbiol.">
        <title>Baekduia soli gen. nov., sp. nov., a novel bacterium isolated from the soil of Baekdu Mountain and proposal of a novel family name, Baekduiaceae fam. nov.</title>
        <authorList>
            <person name="An D.S."/>
            <person name="Siddiqi M.Z."/>
            <person name="Kim K.H."/>
            <person name="Yu H.S."/>
            <person name="Im W.T."/>
        </authorList>
    </citation>
    <scope>NUCLEOTIDE SEQUENCE [LARGE SCALE GENOMIC DNA]</scope>
    <source>
        <strain evidence="1 2">BR7-21</strain>
    </source>
</reference>
<dbReference type="Proteomes" id="UP000321805">
    <property type="component" value="Chromosome"/>
</dbReference>
<dbReference type="RefSeq" id="WP_146915201.1">
    <property type="nucleotide sequence ID" value="NZ_CP042430.1"/>
</dbReference>
<protein>
    <submittedName>
        <fullName evidence="1">Glycosyltransferase family 4 protein</fullName>
    </submittedName>
</protein>
<dbReference type="Gene3D" id="3.40.50.2000">
    <property type="entry name" value="Glycogen Phosphorylase B"/>
    <property type="match status" value="1"/>
</dbReference>
<proteinExistence type="predicted"/>
<dbReference type="Gene3D" id="3.40.50.11090">
    <property type="match status" value="1"/>
</dbReference>
<organism evidence="1 2">
    <name type="scientific">Baekduia soli</name>
    <dbReference type="NCBI Taxonomy" id="496014"/>
    <lineage>
        <taxon>Bacteria</taxon>
        <taxon>Bacillati</taxon>
        <taxon>Actinomycetota</taxon>
        <taxon>Thermoleophilia</taxon>
        <taxon>Solirubrobacterales</taxon>
        <taxon>Baekduiaceae</taxon>
        <taxon>Baekduia</taxon>
    </lineage>
</organism>
<name>A0A5B8TZS0_9ACTN</name>
<dbReference type="GO" id="GO:0016740">
    <property type="term" value="F:transferase activity"/>
    <property type="evidence" value="ECO:0007669"/>
    <property type="project" value="UniProtKB-KW"/>
</dbReference>
<gene>
    <name evidence="1" type="ORF">FSW04_00660</name>
</gene>
<dbReference type="KEGG" id="bsol:FSW04_00660"/>
<dbReference type="OrthoDB" id="570545at2"/>
<evidence type="ECO:0000313" key="1">
    <source>
        <dbReference type="EMBL" id="QEC46227.1"/>
    </source>
</evidence>
<accession>A0A5B8TZS0</accession>
<sequence>MRVAFVLQDLQLSGGVGVAVEHAAQLRRHHGIDARLVLARPQEHPHWGYRGLDQVPVLGLAEALELDWDIAVATWWETTSVLFRLRARRHAYFIQLLEDSAYPAGAPERLAAAMTTALPVRFITEARWLAELLEDYQPGTRVLYVRNGIPKDVFAIPDRVAPATGGEPLRVVLEGARGYVQKGVDDALAAVAAMREPAHVTWVSPHPTEPPPGVDTVLSGLSHAEMAQLFGEQHVILKLSRAEGMYGPPLEAFHRGATVVTTPVTGHDEYIEHGVNGLVVGWDDIHGTARTLDLLARDRRLLHELRTGALRTARAWPDWRQSSQWMALALRRVLAEPMPPVRGAGMRLVSDFASVTAEGQAAARRLEIEQAIQANLFSQKAWIYAVRARRELDRLRQLGRRVGRPVKRLLRR</sequence>
<keyword evidence="2" id="KW-1185">Reference proteome</keyword>
<dbReference type="AlphaFoldDB" id="A0A5B8TZS0"/>
<dbReference type="EMBL" id="CP042430">
    <property type="protein sequence ID" value="QEC46227.1"/>
    <property type="molecule type" value="Genomic_DNA"/>
</dbReference>